<dbReference type="EMBL" id="CAEZSM010000010">
    <property type="protein sequence ID" value="CAB4535055.1"/>
    <property type="molecule type" value="Genomic_DNA"/>
</dbReference>
<gene>
    <name evidence="3" type="ORF">UFOPK1438_00158</name>
    <name evidence="4" type="ORF">UFOPK4035_00392</name>
</gene>
<evidence type="ECO:0000256" key="1">
    <source>
        <dbReference type="SAM" id="Phobius"/>
    </source>
</evidence>
<dbReference type="Pfam" id="PF01478">
    <property type="entry name" value="Peptidase_A24"/>
    <property type="match status" value="1"/>
</dbReference>
<feature type="transmembrane region" description="Helical" evidence="1">
    <location>
        <begin position="86"/>
        <end position="109"/>
    </location>
</feature>
<keyword evidence="1" id="KW-1133">Transmembrane helix</keyword>
<evidence type="ECO:0000313" key="4">
    <source>
        <dbReference type="EMBL" id="CAB4994466.1"/>
    </source>
</evidence>
<feature type="transmembrane region" description="Helical" evidence="1">
    <location>
        <begin position="23"/>
        <end position="39"/>
    </location>
</feature>
<dbReference type="AlphaFoldDB" id="A0A6J6B855"/>
<feature type="transmembrane region" description="Helical" evidence="1">
    <location>
        <begin position="46"/>
        <end position="66"/>
    </location>
</feature>
<dbReference type="EMBL" id="CAFBOX010000045">
    <property type="protein sequence ID" value="CAB4994466.1"/>
    <property type="molecule type" value="Genomic_DNA"/>
</dbReference>
<keyword evidence="1" id="KW-0472">Membrane</keyword>
<dbReference type="InterPro" id="IPR000045">
    <property type="entry name" value="Prepilin_IV_endopep_pep"/>
</dbReference>
<protein>
    <submittedName>
        <fullName evidence="3">Unannotated protein</fullName>
    </submittedName>
</protein>
<keyword evidence="1" id="KW-0812">Transmembrane</keyword>
<sequence length="135" mass="14863">MVLTLLIVFGVIISRIDIRTHRIPNRVLIFFFLLTIAMCNHDLSRFARISGISFLFGVLFSTIMHVGMGDVKLISILIPLIGRDHILDVTLLLICISVTSIVATAITVLKKGTISVTIPWAPSLFAASILYLATQ</sequence>
<evidence type="ECO:0000313" key="3">
    <source>
        <dbReference type="EMBL" id="CAB4535055.1"/>
    </source>
</evidence>
<dbReference type="Gene3D" id="1.20.120.1220">
    <property type="match status" value="1"/>
</dbReference>
<reference evidence="3" key="1">
    <citation type="submission" date="2020-05" db="EMBL/GenBank/DDBJ databases">
        <authorList>
            <person name="Chiriac C."/>
            <person name="Salcher M."/>
            <person name="Ghai R."/>
            <person name="Kavagutti S V."/>
        </authorList>
    </citation>
    <scope>NUCLEOTIDE SEQUENCE</scope>
</reference>
<name>A0A6J6B855_9ZZZZ</name>
<feature type="domain" description="Prepilin type IV endopeptidase peptidase" evidence="2">
    <location>
        <begin position="5"/>
        <end position="97"/>
    </location>
</feature>
<organism evidence="3">
    <name type="scientific">freshwater metagenome</name>
    <dbReference type="NCBI Taxonomy" id="449393"/>
    <lineage>
        <taxon>unclassified sequences</taxon>
        <taxon>metagenomes</taxon>
        <taxon>ecological metagenomes</taxon>
    </lineage>
</organism>
<evidence type="ECO:0000259" key="2">
    <source>
        <dbReference type="Pfam" id="PF01478"/>
    </source>
</evidence>
<dbReference type="GO" id="GO:0016020">
    <property type="term" value="C:membrane"/>
    <property type="evidence" value="ECO:0007669"/>
    <property type="project" value="InterPro"/>
</dbReference>
<dbReference type="GO" id="GO:0004190">
    <property type="term" value="F:aspartic-type endopeptidase activity"/>
    <property type="evidence" value="ECO:0007669"/>
    <property type="project" value="InterPro"/>
</dbReference>
<accession>A0A6J6B855</accession>
<feature type="transmembrane region" description="Helical" evidence="1">
    <location>
        <begin position="116"/>
        <end position="134"/>
    </location>
</feature>
<proteinExistence type="predicted"/>